<dbReference type="AlphaFoldDB" id="A0A8H7R6P5"/>
<proteinExistence type="predicted"/>
<dbReference type="EMBL" id="JAEPRD010000041">
    <property type="protein sequence ID" value="KAG2204822.1"/>
    <property type="molecule type" value="Genomic_DNA"/>
</dbReference>
<dbReference type="OrthoDB" id="2404656at2759"/>
<evidence type="ECO:0000313" key="1">
    <source>
        <dbReference type="EMBL" id="KAG2204822.1"/>
    </source>
</evidence>
<gene>
    <name evidence="1" type="ORF">INT47_004097</name>
</gene>
<name>A0A8H7R6P5_9FUNG</name>
<keyword evidence="2" id="KW-1185">Reference proteome</keyword>
<evidence type="ECO:0000313" key="2">
    <source>
        <dbReference type="Proteomes" id="UP000603453"/>
    </source>
</evidence>
<accession>A0A8H7R6P5</accession>
<comment type="caution">
    <text evidence="1">The sequence shown here is derived from an EMBL/GenBank/DDBJ whole genome shotgun (WGS) entry which is preliminary data.</text>
</comment>
<sequence>MKHKDTNEFMHISQKLNHPNVKLQLARPACLHSSELKEELGRKVMLHLSSHNYCCILYIQYFISRQNARWCWCLTMASVIGLRNTLTDSARKCDRSQLFEPKHGRTFWIDKMIPIFQSIGDQTGLVGFEWCEKYPELFSETTTDLETWNIVWKYYEDLEHSRDDTLKNVHGSICALEAILTLPKRQLRNGIKFIVFCRPIYLFLHQECRSAEVPVHYDERIKWMKVSELVSKLVIMLSKQALIIDQLRKEQSGIIPIENVETVRFVLSQFGLS</sequence>
<reference evidence="1" key="1">
    <citation type="submission" date="2020-12" db="EMBL/GenBank/DDBJ databases">
        <title>Metabolic potential, ecology and presence of endohyphal bacteria is reflected in genomic diversity of Mucoromycotina.</title>
        <authorList>
            <person name="Muszewska A."/>
            <person name="Okrasinska A."/>
            <person name="Steczkiewicz K."/>
            <person name="Drgas O."/>
            <person name="Orlowska M."/>
            <person name="Perlinska-Lenart U."/>
            <person name="Aleksandrzak-Piekarczyk T."/>
            <person name="Szatraj K."/>
            <person name="Zielenkiewicz U."/>
            <person name="Pilsyk S."/>
            <person name="Malc E."/>
            <person name="Mieczkowski P."/>
            <person name="Kruszewska J.S."/>
            <person name="Biernat P."/>
            <person name="Pawlowska J."/>
        </authorList>
    </citation>
    <scope>NUCLEOTIDE SEQUENCE</scope>
    <source>
        <strain evidence="1">WA0000017839</strain>
    </source>
</reference>
<organism evidence="1 2">
    <name type="scientific">Mucor saturninus</name>
    <dbReference type="NCBI Taxonomy" id="64648"/>
    <lineage>
        <taxon>Eukaryota</taxon>
        <taxon>Fungi</taxon>
        <taxon>Fungi incertae sedis</taxon>
        <taxon>Mucoromycota</taxon>
        <taxon>Mucoromycotina</taxon>
        <taxon>Mucoromycetes</taxon>
        <taxon>Mucorales</taxon>
        <taxon>Mucorineae</taxon>
        <taxon>Mucoraceae</taxon>
        <taxon>Mucor</taxon>
    </lineage>
</organism>
<dbReference type="Proteomes" id="UP000603453">
    <property type="component" value="Unassembled WGS sequence"/>
</dbReference>
<protein>
    <submittedName>
        <fullName evidence="1">Uncharacterized protein</fullName>
    </submittedName>
</protein>